<proteinExistence type="predicted"/>
<evidence type="ECO:0000256" key="1">
    <source>
        <dbReference type="SAM" id="Phobius"/>
    </source>
</evidence>
<reference evidence="2 3" key="1">
    <citation type="submission" date="2023-09" db="EMBL/GenBank/DDBJ databases">
        <title>Different Types of Thermotolerant Ring-Cleaving Dioxygenases derived from Aeribacillus composti HB-1 applied for multiple aromatic hydrocarbons removal.</title>
        <authorList>
            <person name="Cao L."/>
            <person name="Li M."/>
            <person name="Ma T."/>
        </authorList>
    </citation>
    <scope>NUCLEOTIDE SEQUENCE [LARGE SCALE GENOMIC DNA]</scope>
    <source>
        <strain evidence="2 3">HB-1</strain>
    </source>
</reference>
<name>A0ABY9WIG1_9BACI</name>
<evidence type="ECO:0000313" key="3">
    <source>
        <dbReference type="Proteomes" id="UP001303701"/>
    </source>
</evidence>
<organism evidence="2 3">
    <name type="scientific">Aeribacillus composti</name>
    <dbReference type="NCBI Taxonomy" id="1868734"/>
    <lineage>
        <taxon>Bacteria</taxon>
        <taxon>Bacillati</taxon>
        <taxon>Bacillota</taxon>
        <taxon>Bacilli</taxon>
        <taxon>Bacillales</taxon>
        <taxon>Bacillaceae</taxon>
        <taxon>Aeribacillus</taxon>
    </lineage>
</organism>
<dbReference type="RefSeq" id="WP_311066979.1">
    <property type="nucleotide sequence ID" value="NZ_CP134501.1"/>
</dbReference>
<keyword evidence="3" id="KW-1185">Reference proteome</keyword>
<sequence length="90" mass="10011">MMVYLNTKNAGSFLKKYFVFIIRFLLLYTVFQILSGTVLTAFYTPDFSAKTGSLSQEVVFGEPSSIPLLISLLIATTAYFLAQKVLKAAQ</sequence>
<dbReference type="GeneID" id="301125139"/>
<dbReference type="Proteomes" id="UP001303701">
    <property type="component" value="Chromosome"/>
</dbReference>
<evidence type="ECO:0008006" key="4">
    <source>
        <dbReference type="Google" id="ProtNLM"/>
    </source>
</evidence>
<keyword evidence="1" id="KW-0812">Transmembrane</keyword>
<dbReference type="EMBL" id="CP134501">
    <property type="protein sequence ID" value="WNF33887.1"/>
    <property type="molecule type" value="Genomic_DNA"/>
</dbReference>
<keyword evidence="1" id="KW-1133">Transmembrane helix</keyword>
<accession>A0ABY9WIG1</accession>
<feature type="transmembrane region" description="Helical" evidence="1">
    <location>
        <begin position="20"/>
        <end position="44"/>
    </location>
</feature>
<protein>
    <recommendedName>
        <fullName evidence="4">YfzA-like protein</fullName>
    </recommendedName>
</protein>
<evidence type="ECO:0000313" key="2">
    <source>
        <dbReference type="EMBL" id="WNF33887.1"/>
    </source>
</evidence>
<keyword evidence="1" id="KW-0472">Membrane</keyword>
<feature type="transmembrane region" description="Helical" evidence="1">
    <location>
        <begin position="64"/>
        <end position="82"/>
    </location>
</feature>
<gene>
    <name evidence="2" type="ORF">RI196_04155</name>
</gene>